<gene>
    <name evidence="7" type="ORF">LCGC14_2678510</name>
</gene>
<dbReference type="InterPro" id="IPR035996">
    <property type="entry name" value="4pyrrol_Methylase_sf"/>
</dbReference>
<proteinExistence type="predicted"/>
<dbReference type="EMBL" id="LAZR01047160">
    <property type="protein sequence ID" value="KKK94868.1"/>
    <property type="molecule type" value="Genomic_DNA"/>
</dbReference>
<name>A0A0F8ZM16_9ZZZZ</name>
<evidence type="ECO:0000313" key="7">
    <source>
        <dbReference type="EMBL" id="KKK94868.1"/>
    </source>
</evidence>
<keyword evidence="5" id="KW-0949">S-adenosyl-L-methionine</keyword>
<dbReference type="InterPro" id="IPR000878">
    <property type="entry name" value="4pyrrol_Mease"/>
</dbReference>
<dbReference type="GO" id="GO:0009236">
    <property type="term" value="P:cobalamin biosynthetic process"/>
    <property type="evidence" value="ECO:0007669"/>
    <property type="project" value="UniProtKB-UniPathway"/>
</dbReference>
<keyword evidence="2" id="KW-0169">Cobalamin biosynthesis</keyword>
<dbReference type="Pfam" id="PF00590">
    <property type="entry name" value="TP_methylase"/>
    <property type="match status" value="1"/>
</dbReference>
<evidence type="ECO:0000259" key="6">
    <source>
        <dbReference type="Pfam" id="PF00590"/>
    </source>
</evidence>
<organism evidence="7">
    <name type="scientific">marine sediment metagenome</name>
    <dbReference type="NCBI Taxonomy" id="412755"/>
    <lineage>
        <taxon>unclassified sequences</taxon>
        <taxon>metagenomes</taxon>
        <taxon>ecological metagenomes</taxon>
    </lineage>
</organism>
<dbReference type="GO" id="GO:0008276">
    <property type="term" value="F:protein methyltransferase activity"/>
    <property type="evidence" value="ECO:0007669"/>
    <property type="project" value="InterPro"/>
</dbReference>
<keyword evidence="4" id="KW-0808">Transferase</keyword>
<dbReference type="UniPathway" id="UPA00148"/>
<dbReference type="Gene3D" id="3.40.1010.10">
    <property type="entry name" value="Cobalt-precorrin-4 Transmethylase, Domain 1"/>
    <property type="match status" value="1"/>
</dbReference>
<evidence type="ECO:0000256" key="2">
    <source>
        <dbReference type="ARBA" id="ARBA00022573"/>
    </source>
</evidence>
<sequence>MAVDRHKICIVGCGPGGPDYVTPAAGRAVARAQTVLGAKRLLELFPDSIARHVPLPAAVEAAIETVAEHLRTGPVAVLVSGDPGLFSLAKAIVARFGRSNCEVVPAVSSLQVAFARLGLDWADALILSAHGRIPQVSAEELSRSDKVAVLAGTREATSWVGRMAEVLTDTHALFVCENLTLAEETVRELRPEVLHSAELSSLSVMILARRSLILEEQQASDSRGA</sequence>
<evidence type="ECO:0000256" key="1">
    <source>
        <dbReference type="ARBA" id="ARBA00004953"/>
    </source>
</evidence>
<dbReference type="InterPro" id="IPR012818">
    <property type="entry name" value="CbiE"/>
</dbReference>
<dbReference type="PANTHER" id="PTHR43182">
    <property type="entry name" value="COBALT-PRECORRIN-6B C(15)-METHYLTRANSFERASE (DECARBOXYLATING)"/>
    <property type="match status" value="1"/>
</dbReference>
<reference evidence="7" key="1">
    <citation type="journal article" date="2015" name="Nature">
        <title>Complex archaea that bridge the gap between prokaryotes and eukaryotes.</title>
        <authorList>
            <person name="Spang A."/>
            <person name="Saw J.H."/>
            <person name="Jorgensen S.L."/>
            <person name="Zaremba-Niedzwiedzka K."/>
            <person name="Martijn J."/>
            <person name="Lind A.E."/>
            <person name="van Eijk R."/>
            <person name="Schleper C."/>
            <person name="Guy L."/>
            <person name="Ettema T.J."/>
        </authorList>
    </citation>
    <scope>NUCLEOTIDE SEQUENCE</scope>
</reference>
<dbReference type="SUPFAM" id="SSF53790">
    <property type="entry name" value="Tetrapyrrole methylase"/>
    <property type="match status" value="1"/>
</dbReference>
<evidence type="ECO:0000256" key="3">
    <source>
        <dbReference type="ARBA" id="ARBA00022603"/>
    </source>
</evidence>
<dbReference type="CDD" id="cd11644">
    <property type="entry name" value="Precorrin-6Y-MT"/>
    <property type="match status" value="1"/>
</dbReference>
<protein>
    <recommendedName>
        <fullName evidence="6">Tetrapyrrole methylase domain-containing protein</fullName>
    </recommendedName>
</protein>
<dbReference type="NCBIfam" id="TIGR02467">
    <property type="entry name" value="CbiE"/>
    <property type="match status" value="1"/>
</dbReference>
<dbReference type="InterPro" id="IPR050714">
    <property type="entry name" value="Cobalamin_biosynth_MTase"/>
</dbReference>
<comment type="pathway">
    <text evidence="1">Cofactor biosynthesis; adenosylcobalamin biosynthesis.</text>
</comment>
<dbReference type="Gene3D" id="3.30.950.10">
    <property type="entry name" value="Methyltransferase, Cobalt-precorrin-4 Transmethylase, Domain 2"/>
    <property type="match status" value="1"/>
</dbReference>
<dbReference type="InterPro" id="IPR014776">
    <property type="entry name" value="4pyrrole_Mease_sub2"/>
</dbReference>
<accession>A0A0F8ZM16</accession>
<comment type="caution">
    <text evidence="7">The sequence shown here is derived from an EMBL/GenBank/DDBJ whole genome shotgun (WGS) entry which is preliminary data.</text>
</comment>
<evidence type="ECO:0000256" key="5">
    <source>
        <dbReference type="ARBA" id="ARBA00022691"/>
    </source>
</evidence>
<dbReference type="InterPro" id="IPR014777">
    <property type="entry name" value="4pyrrole_Mease_sub1"/>
</dbReference>
<dbReference type="AlphaFoldDB" id="A0A0F8ZM16"/>
<evidence type="ECO:0000256" key="4">
    <source>
        <dbReference type="ARBA" id="ARBA00022679"/>
    </source>
</evidence>
<dbReference type="PANTHER" id="PTHR43182:SF1">
    <property type="entry name" value="COBALT-PRECORRIN-7 C(5)-METHYLTRANSFERASE"/>
    <property type="match status" value="1"/>
</dbReference>
<dbReference type="GO" id="GO:0032259">
    <property type="term" value="P:methylation"/>
    <property type="evidence" value="ECO:0007669"/>
    <property type="project" value="UniProtKB-KW"/>
</dbReference>
<feature type="domain" description="Tetrapyrrole methylase" evidence="6">
    <location>
        <begin position="7"/>
        <end position="188"/>
    </location>
</feature>
<keyword evidence="3" id="KW-0489">Methyltransferase</keyword>